<protein>
    <submittedName>
        <fullName evidence="4">C-C motif chemokine 25-like protein</fullName>
    </submittedName>
</protein>
<proteinExistence type="evidence at transcript level"/>
<accession>A0A0E3GPE5</accession>
<dbReference type="KEGG" id="schu:122887445"/>
<organism evidence="4">
    <name type="scientific">Siniperca chuatsi</name>
    <name type="common">Mandarin fish</name>
    <dbReference type="NCBI Taxonomy" id="119488"/>
    <lineage>
        <taxon>Eukaryota</taxon>
        <taxon>Metazoa</taxon>
        <taxon>Chordata</taxon>
        <taxon>Craniata</taxon>
        <taxon>Vertebrata</taxon>
        <taxon>Euteleostomi</taxon>
        <taxon>Actinopterygii</taxon>
        <taxon>Neopterygii</taxon>
        <taxon>Teleostei</taxon>
        <taxon>Neoteleostei</taxon>
        <taxon>Acanthomorphata</taxon>
        <taxon>Eupercaria</taxon>
        <taxon>Centrarchiformes</taxon>
        <taxon>Centrarchoidei</taxon>
        <taxon>Sinipercidae</taxon>
        <taxon>Siniperca</taxon>
    </lineage>
</organism>
<dbReference type="Pfam" id="PF00048">
    <property type="entry name" value="IL8"/>
    <property type="match status" value="1"/>
</dbReference>
<keyword evidence="1" id="KW-0202">Cytokine</keyword>
<dbReference type="InterPro" id="IPR039809">
    <property type="entry name" value="Chemokine_b/g/d"/>
</dbReference>
<dbReference type="InterPro" id="IPR001811">
    <property type="entry name" value="Chemokine_IL8-like_dom"/>
</dbReference>
<dbReference type="GO" id="GO:0008009">
    <property type="term" value="F:chemokine activity"/>
    <property type="evidence" value="ECO:0007669"/>
    <property type="project" value="InterPro"/>
</dbReference>
<sequence>MQVNTLFFLLITSCLCLALAQVTYDDCCLKYVKKMSHSTQRYAMSYRRQVTDGGCNIPAIIFTMRKGRVFCTDPEQKWVIELMTKIDNRKAKKDRKNTFRKHHPRRP</sequence>
<dbReference type="SMART" id="SM00199">
    <property type="entry name" value="SCY"/>
    <property type="match status" value="1"/>
</dbReference>
<evidence type="ECO:0000259" key="3">
    <source>
        <dbReference type="SMART" id="SM00199"/>
    </source>
</evidence>
<dbReference type="GO" id="GO:0006955">
    <property type="term" value="P:immune response"/>
    <property type="evidence" value="ECO:0007669"/>
    <property type="project" value="InterPro"/>
</dbReference>
<dbReference type="Gene3D" id="2.40.50.40">
    <property type="match status" value="1"/>
</dbReference>
<dbReference type="SUPFAM" id="SSF54117">
    <property type="entry name" value="Interleukin 8-like chemokines"/>
    <property type="match status" value="1"/>
</dbReference>
<dbReference type="GeneID" id="122887445"/>
<dbReference type="CTD" id="100333914"/>
<evidence type="ECO:0000256" key="1">
    <source>
        <dbReference type="ARBA" id="ARBA00022514"/>
    </source>
</evidence>
<dbReference type="PANTHER" id="PTHR12015:SF186">
    <property type="entry name" value="C-C MOTIF CHEMOKINE 21-LIKE-RELATED"/>
    <property type="match status" value="1"/>
</dbReference>
<feature type="signal peptide" evidence="2">
    <location>
        <begin position="1"/>
        <end position="20"/>
    </location>
</feature>
<dbReference type="CDD" id="cd00169">
    <property type="entry name" value="Chemokine"/>
    <property type="match status" value="1"/>
</dbReference>
<reference evidence="4" key="1">
    <citation type="submission" date="2014-11" db="EMBL/GenBank/DDBJ databases">
        <authorList>
            <person name="Yulei Z."/>
            <person name="Li L."/>
            <person name="Weidong Z."/>
        </authorList>
    </citation>
    <scope>NUCLEOTIDE SEQUENCE</scope>
</reference>
<feature type="domain" description="Chemokine interleukin-8-like" evidence="3">
    <location>
        <begin position="24"/>
        <end position="86"/>
    </location>
</feature>
<evidence type="ECO:0000313" key="4">
    <source>
        <dbReference type="EMBL" id="AKA66310.1"/>
    </source>
</evidence>
<keyword evidence="2" id="KW-0732">Signal</keyword>
<dbReference type="GO" id="GO:0005615">
    <property type="term" value="C:extracellular space"/>
    <property type="evidence" value="ECO:0007669"/>
    <property type="project" value="UniProtKB-KW"/>
</dbReference>
<dbReference type="InterPro" id="IPR036048">
    <property type="entry name" value="Interleukin_8-like_sf"/>
</dbReference>
<dbReference type="EMBL" id="KP121433">
    <property type="protein sequence ID" value="AKA66310.1"/>
    <property type="molecule type" value="mRNA"/>
</dbReference>
<dbReference type="RefSeq" id="XP_044076621.1">
    <property type="nucleotide sequence ID" value="XM_044220686.1"/>
</dbReference>
<evidence type="ECO:0000256" key="2">
    <source>
        <dbReference type="SAM" id="SignalP"/>
    </source>
</evidence>
<dbReference type="OrthoDB" id="9447832at2759"/>
<reference evidence="4" key="2">
    <citation type="journal article" date="2015" name="Fish Shellfish Immunol.">
        <title>Analysis of the transcriptomic profilings of Mandarin fish (Siniperca chuatsi) infected with Flavobacterium columnare with an emphasis on immune responses.</title>
        <authorList>
            <person name="Zhou W."/>
            <person name="Zhang Y."/>
            <person name="Wen Y."/>
            <person name="Ji W."/>
            <person name="Zhou Y."/>
            <person name="Ji Y."/>
            <person name="Liu X."/>
            <person name="Wang W."/>
            <person name="Asim M."/>
            <person name="Liang X."/>
            <person name="Ai T."/>
            <person name="Lin L."/>
        </authorList>
    </citation>
    <scope>NUCLEOTIDE SEQUENCE</scope>
</reference>
<dbReference type="AlphaFoldDB" id="A0A0E3GPE5"/>
<feature type="chain" id="PRO_5002410453" evidence="2">
    <location>
        <begin position="21"/>
        <end position="107"/>
    </location>
</feature>
<dbReference type="PANTHER" id="PTHR12015">
    <property type="entry name" value="SMALL INDUCIBLE CYTOKINE A"/>
    <property type="match status" value="1"/>
</dbReference>
<name>A0A0E3GPE5_SINCH</name>